<dbReference type="RefSeq" id="WP_378391558.1">
    <property type="nucleotide sequence ID" value="NZ_JBHLWM010000008.1"/>
</dbReference>
<feature type="transmembrane region" description="Helical" evidence="3">
    <location>
        <begin position="150"/>
        <end position="170"/>
    </location>
</feature>
<dbReference type="Pfam" id="PF00990">
    <property type="entry name" value="GGDEF"/>
    <property type="match status" value="1"/>
</dbReference>
<dbReference type="InterPro" id="IPR029787">
    <property type="entry name" value="Nucleotide_cyclase"/>
</dbReference>
<dbReference type="EC" id="2.7.7.65" evidence="1"/>
<keyword evidence="5" id="KW-0548">Nucleotidyltransferase</keyword>
<feature type="transmembrane region" description="Helical" evidence="3">
    <location>
        <begin position="182"/>
        <end position="206"/>
    </location>
</feature>
<keyword evidence="3" id="KW-0812">Transmembrane</keyword>
<name>A0ABV6EXQ8_9BRAD</name>
<dbReference type="SUPFAM" id="SSF55073">
    <property type="entry name" value="Nucleotide cyclase"/>
    <property type="match status" value="1"/>
</dbReference>
<feature type="transmembrane region" description="Helical" evidence="3">
    <location>
        <begin position="58"/>
        <end position="79"/>
    </location>
</feature>
<comment type="caution">
    <text evidence="5">The sequence shown here is derived from an EMBL/GenBank/DDBJ whole genome shotgun (WGS) entry which is preliminary data.</text>
</comment>
<dbReference type="InterPro" id="IPR050469">
    <property type="entry name" value="Diguanylate_Cyclase"/>
</dbReference>
<keyword evidence="6" id="KW-1185">Reference proteome</keyword>
<comment type="catalytic activity">
    <reaction evidence="2">
        <text>2 GTP = 3',3'-c-di-GMP + 2 diphosphate</text>
        <dbReference type="Rhea" id="RHEA:24898"/>
        <dbReference type="ChEBI" id="CHEBI:33019"/>
        <dbReference type="ChEBI" id="CHEBI:37565"/>
        <dbReference type="ChEBI" id="CHEBI:58805"/>
        <dbReference type="EC" id="2.7.7.65"/>
    </reaction>
</comment>
<dbReference type="NCBIfam" id="TIGR00254">
    <property type="entry name" value="GGDEF"/>
    <property type="match status" value="1"/>
</dbReference>
<evidence type="ECO:0000313" key="5">
    <source>
        <dbReference type="EMBL" id="MFC0243024.1"/>
    </source>
</evidence>
<organism evidence="5 6">
    <name type="scientific">Rhodopseudomonas telluris</name>
    <dbReference type="NCBI Taxonomy" id="644215"/>
    <lineage>
        <taxon>Bacteria</taxon>
        <taxon>Pseudomonadati</taxon>
        <taxon>Pseudomonadota</taxon>
        <taxon>Alphaproteobacteria</taxon>
        <taxon>Hyphomicrobiales</taxon>
        <taxon>Nitrobacteraceae</taxon>
        <taxon>Rhodopseudomonas</taxon>
    </lineage>
</organism>
<dbReference type="Proteomes" id="UP001589775">
    <property type="component" value="Unassembled WGS sequence"/>
</dbReference>
<accession>A0ABV6EXQ8</accession>
<evidence type="ECO:0000256" key="2">
    <source>
        <dbReference type="ARBA" id="ARBA00034247"/>
    </source>
</evidence>
<evidence type="ECO:0000256" key="3">
    <source>
        <dbReference type="SAM" id="Phobius"/>
    </source>
</evidence>
<dbReference type="SMART" id="SM00267">
    <property type="entry name" value="GGDEF"/>
    <property type="match status" value="1"/>
</dbReference>
<feature type="transmembrane region" description="Helical" evidence="3">
    <location>
        <begin position="6"/>
        <end position="27"/>
    </location>
</feature>
<dbReference type="InterPro" id="IPR000160">
    <property type="entry name" value="GGDEF_dom"/>
</dbReference>
<dbReference type="CDD" id="cd01949">
    <property type="entry name" value="GGDEF"/>
    <property type="match status" value="1"/>
</dbReference>
<sequence>MSLDFSTLFLVATLICTLLGGMLLYFGRQEKIRALNWWGCAYLLGAAAVAQWQFLSPYVPEIVVLSLASAGFIACGMVWNAARVFHGLKPNWPGLVLGAIAWAAAVVSLPEELSSLRVAIGAGLVAIYAALTAGQLFAERRKTMKRQWPAMLVPLLHGAVLMLPIILAELLPTQGIGTSNNIWVLIFAIELVLYAVGTVFVIFMLVSERTVRAHKTAASLDPLTGLFNRRGFSEATARMIEREAEAGRPVTVMIFDLDHFKSINDRFGHPAGDEVIKLFAAIVSGSLRMSDLCGRIGGEEFAALLPCSIDEAMTAAERVREAFENCGLEVDGAPIATTVSIGIAGGPANIELEVLLAAADTALYQAKRGGRNRVVATVEEPLSLEQGRRRAAQRQEPRQQVIARNAMSIGA</sequence>
<evidence type="ECO:0000313" key="6">
    <source>
        <dbReference type="Proteomes" id="UP001589775"/>
    </source>
</evidence>
<keyword evidence="3" id="KW-1133">Transmembrane helix</keyword>
<feature type="domain" description="GGDEF" evidence="4">
    <location>
        <begin position="248"/>
        <end position="379"/>
    </location>
</feature>
<proteinExistence type="predicted"/>
<dbReference type="EMBL" id="JBHLWM010000008">
    <property type="protein sequence ID" value="MFC0243024.1"/>
    <property type="molecule type" value="Genomic_DNA"/>
</dbReference>
<keyword evidence="5" id="KW-0808">Transferase</keyword>
<dbReference type="PROSITE" id="PS50887">
    <property type="entry name" value="GGDEF"/>
    <property type="match status" value="1"/>
</dbReference>
<evidence type="ECO:0000259" key="4">
    <source>
        <dbReference type="PROSITE" id="PS50887"/>
    </source>
</evidence>
<dbReference type="PANTHER" id="PTHR45138">
    <property type="entry name" value="REGULATORY COMPONENTS OF SENSORY TRANSDUCTION SYSTEM"/>
    <property type="match status" value="1"/>
</dbReference>
<gene>
    <name evidence="5" type="ORF">ACFFJ6_21220</name>
</gene>
<keyword evidence="3" id="KW-0472">Membrane</keyword>
<evidence type="ECO:0000256" key="1">
    <source>
        <dbReference type="ARBA" id="ARBA00012528"/>
    </source>
</evidence>
<dbReference type="PANTHER" id="PTHR45138:SF9">
    <property type="entry name" value="DIGUANYLATE CYCLASE DGCM-RELATED"/>
    <property type="match status" value="1"/>
</dbReference>
<protein>
    <recommendedName>
        <fullName evidence="1">diguanylate cyclase</fullName>
        <ecNumber evidence="1">2.7.7.65</ecNumber>
    </recommendedName>
</protein>
<dbReference type="GO" id="GO:0052621">
    <property type="term" value="F:diguanylate cyclase activity"/>
    <property type="evidence" value="ECO:0007669"/>
    <property type="project" value="UniProtKB-EC"/>
</dbReference>
<feature type="transmembrane region" description="Helical" evidence="3">
    <location>
        <begin position="34"/>
        <end position="52"/>
    </location>
</feature>
<dbReference type="Gene3D" id="3.30.70.270">
    <property type="match status" value="1"/>
</dbReference>
<feature type="transmembrane region" description="Helical" evidence="3">
    <location>
        <begin position="91"/>
        <end position="110"/>
    </location>
</feature>
<dbReference type="InterPro" id="IPR043128">
    <property type="entry name" value="Rev_trsase/Diguanyl_cyclase"/>
</dbReference>
<feature type="transmembrane region" description="Helical" evidence="3">
    <location>
        <begin position="116"/>
        <end position="138"/>
    </location>
</feature>
<reference evidence="5 6" key="1">
    <citation type="submission" date="2024-09" db="EMBL/GenBank/DDBJ databases">
        <authorList>
            <person name="Sun Q."/>
            <person name="Mori K."/>
        </authorList>
    </citation>
    <scope>NUCLEOTIDE SEQUENCE [LARGE SCALE GENOMIC DNA]</scope>
    <source>
        <strain evidence="5 6">KCTC 23279</strain>
    </source>
</reference>